<evidence type="ECO:0000313" key="7">
    <source>
        <dbReference type="Proteomes" id="UP000198761"/>
    </source>
</evidence>
<evidence type="ECO:0000256" key="3">
    <source>
        <dbReference type="ARBA" id="ARBA00022475"/>
    </source>
</evidence>
<comment type="subcellular location">
    <subcellularLocation>
        <location evidence="1">Endomembrane system</location>
    </subcellularLocation>
</comment>
<dbReference type="EMBL" id="FOCE01000002">
    <property type="protein sequence ID" value="SEM92573.1"/>
    <property type="molecule type" value="Genomic_DNA"/>
</dbReference>
<dbReference type="Gene3D" id="3.40.190.10">
    <property type="entry name" value="Periplasmic binding protein-like II"/>
    <property type="match status" value="2"/>
</dbReference>
<dbReference type="RefSeq" id="WP_091298491.1">
    <property type="nucleotide sequence ID" value="NZ_FOCE01000002.1"/>
</dbReference>
<evidence type="ECO:0000256" key="2">
    <source>
        <dbReference type="ARBA" id="ARBA00022448"/>
    </source>
</evidence>
<proteinExistence type="predicted"/>
<gene>
    <name evidence="6" type="ORF">SAMN04488103_102461</name>
</gene>
<dbReference type="STRING" id="933059.SAMN04488103_102461"/>
<keyword evidence="2" id="KW-0813">Transport</keyword>
<dbReference type="InterPro" id="IPR044527">
    <property type="entry name" value="NrtA/CpmA_ABC-bd_dom"/>
</dbReference>
<dbReference type="GO" id="GO:0012505">
    <property type="term" value="C:endomembrane system"/>
    <property type="evidence" value="ECO:0007669"/>
    <property type="project" value="UniProtKB-SubCell"/>
</dbReference>
<reference evidence="6 7" key="1">
    <citation type="submission" date="2016-10" db="EMBL/GenBank/DDBJ databases">
        <authorList>
            <person name="de Groot N.N."/>
        </authorList>
    </citation>
    <scope>NUCLEOTIDE SEQUENCE [LARGE SCALE GENOMIC DNA]</scope>
    <source>
        <strain evidence="6 7">DSM 3857</strain>
    </source>
</reference>
<dbReference type="Proteomes" id="UP000198761">
    <property type="component" value="Unassembled WGS sequence"/>
</dbReference>
<keyword evidence="5" id="KW-0472">Membrane</keyword>
<keyword evidence="6" id="KW-0067">ATP-binding</keyword>
<dbReference type="PANTHER" id="PTHR30024:SF43">
    <property type="entry name" value="BLL4572 PROTEIN"/>
    <property type="match status" value="1"/>
</dbReference>
<keyword evidence="3" id="KW-1003">Cell membrane</keyword>
<dbReference type="PANTHER" id="PTHR30024">
    <property type="entry name" value="ALIPHATIC SULFONATES-BINDING PROTEIN-RELATED"/>
    <property type="match status" value="1"/>
</dbReference>
<accession>A0A1H8CBW3</accession>
<evidence type="ECO:0000256" key="4">
    <source>
        <dbReference type="ARBA" id="ARBA00022519"/>
    </source>
</evidence>
<dbReference type="SUPFAM" id="SSF53850">
    <property type="entry name" value="Periplasmic binding protein-like II"/>
    <property type="match status" value="1"/>
</dbReference>
<dbReference type="AlphaFoldDB" id="A0A1H8CBW3"/>
<dbReference type="CDD" id="cd13553">
    <property type="entry name" value="PBP2_NrtA_CpmA_like"/>
    <property type="match status" value="1"/>
</dbReference>
<protein>
    <submittedName>
        <fullName evidence="6">NitT/TauT family transport system ATP-binding protein</fullName>
    </submittedName>
</protein>
<dbReference type="Pfam" id="PF13379">
    <property type="entry name" value="NMT1_2"/>
    <property type="match status" value="1"/>
</dbReference>
<keyword evidence="4" id="KW-0997">Cell inner membrane</keyword>
<evidence type="ECO:0000256" key="1">
    <source>
        <dbReference type="ARBA" id="ARBA00004308"/>
    </source>
</evidence>
<evidence type="ECO:0000256" key="5">
    <source>
        <dbReference type="ARBA" id="ARBA00023136"/>
    </source>
</evidence>
<keyword evidence="7" id="KW-1185">Reference proteome</keyword>
<sequence length="384" mass="40520">MTVTLPLGYIPLVDAAPLIAAAEFGFAEEEGLHLDLHPAASWSMLRDMLDFGQVVAAQMLSVVPVARALGLGGGAQPLETALVLSLNGQVLGVSAPVAARLGAVGFGDAAAAGRAVAGLGGSLRIGVPFPFSMQAELLHYWLDHAAPGVAVEIRTVPPPRMAEALRADEIDGFCVGEPWGSHAVEMAGARLLLPGAAIWSQAPEKVLACRSGWMEERPETAGRLLRAIWRAARWAADEANLTTLAEVLAQPRYLDVPPELIDRALRGRLLVSAQGPEVPVAQFLSLHEGAANFPWRSQAGWIGARLAARFGIAPGGAAEVARATFRSDLFRQHLGPAGAALPRASEKIEGGLERASEVPGMKHPVILARNRFFDGQVFDPALLV</sequence>
<dbReference type="GO" id="GO:0005524">
    <property type="term" value="F:ATP binding"/>
    <property type="evidence" value="ECO:0007669"/>
    <property type="project" value="UniProtKB-KW"/>
</dbReference>
<name>A0A1H8CBW3_9RHOB</name>
<evidence type="ECO:0000313" key="6">
    <source>
        <dbReference type="EMBL" id="SEM92573.1"/>
    </source>
</evidence>
<organism evidence="6 7">
    <name type="scientific">Gemmobacter aquatilis</name>
    <dbReference type="NCBI Taxonomy" id="933059"/>
    <lineage>
        <taxon>Bacteria</taxon>
        <taxon>Pseudomonadati</taxon>
        <taxon>Pseudomonadota</taxon>
        <taxon>Alphaproteobacteria</taxon>
        <taxon>Rhodobacterales</taxon>
        <taxon>Paracoccaceae</taxon>
        <taxon>Gemmobacter</taxon>
    </lineage>
</organism>
<keyword evidence="6" id="KW-0547">Nucleotide-binding</keyword>
<dbReference type="OrthoDB" id="570524at2"/>